<evidence type="ECO:0000259" key="2">
    <source>
        <dbReference type="PROSITE" id="PS50110"/>
    </source>
</evidence>
<reference evidence="4 5" key="1">
    <citation type="submission" date="2024-01" db="EMBL/GenBank/DDBJ databases">
        <title>Pedobacter sp. nov., isolated from fresh soil.</title>
        <authorList>
            <person name="Le N.T.T."/>
        </authorList>
    </citation>
    <scope>NUCLEOTIDE SEQUENCE [LARGE SCALE GENOMIC DNA]</scope>
    <source>
        <strain evidence="4 5">KR3-3</strain>
    </source>
</reference>
<dbReference type="InterPro" id="IPR011006">
    <property type="entry name" value="CheY-like_superfamily"/>
</dbReference>
<evidence type="ECO:0000256" key="1">
    <source>
        <dbReference type="PROSITE-ProRule" id="PRU00169"/>
    </source>
</evidence>
<dbReference type="RefSeq" id="WP_330106162.1">
    <property type="nucleotide sequence ID" value="NZ_JAZDQT010000001.1"/>
</dbReference>
<evidence type="ECO:0000313" key="4">
    <source>
        <dbReference type="EMBL" id="MEE1943762.1"/>
    </source>
</evidence>
<dbReference type="SUPFAM" id="SSF52172">
    <property type="entry name" value="CheY-like"/>
    <property type="match status" value="1"/>
</dbReference>
<dbReference type="InterPro" id="IPR007492">
    <property type="entry name" value="LytTR_DNA-bd_dom"/>
</dbReference>
<feature type="modified residue" description="4-aspartylphosphate" evidence="1">
    <location>
        <position position="54"/>
    </location>
</feature>
<accession>A0ABU7I2X3</accession>
<dbReference type="Proteomes" id="UP001336835">
    <property type="component" value="Unassembled WGS sequence"/>
</dbReference>
<dbReference type="EMBL" id="JAZDQT010000001">
    <property type="protein sequence ID" value="MEE1943762.1"/>
    <property type="molecule type" value="Genomic_DNA"/>
</dbReference>
<evidence type="ECO:0000259" key="3">
    <source>
        <dbReference type="PROSITE" id="PS50930"/>
    </source>
</evidence>
<evidence type="ECO:0000313" key="5">
    <source>
        <dbReference type="Proteomes" id="UP001336835"/>
    </source>
</evidence>
<protein>
    <submittedName>
        <fullName evidence="4">LytTR family DNA-binding domain-containing protein</fullName>
    </submittedName>
</protein>
<dbReference type="Gene3D" id="3.40.50.2300">
    <property type="match status" value="1"/>
</dbReference>
<name>A0ABU7I2X3_9SPHI</name>
<dbReference type="PANTHER" id="PTHR37299">
    <property type="entry name" value="TRANSCRIPTIONAL REGULATOR-RELATED"/>
    <property type="match status" value="1"/>
</dbReference>
<dbReference type="Gene3D" id="2.40.50.1020">
    <property type="entry name" value="LytTr DNA-binding domain"/>
    <property type="match status" value="1"/>
</dbReference>
<gene>
    <name evidence="4" type="ORF">VRU48_01500</name>
</gene>
<feature type="domain" description="Response regulatory" evidence="2">
    <location>
        <begin position="3"/>
        <end position="114"/>
    </location>
</feature>
<dbReference type="PROSITE" id="PS50110">
    <property type="entry name" value="RESPONSE_REGULATORY"/>
    <property type="match status" value="1"/>
</dbReference>
<dbReference type="PROSITE" id="PS50930">
    <property type="entry name" value="HTH_LYTTR"/>
    <property type="match status" value="1"/>
</dbReference>
<dbReference type="SMART" id="SM00850">
    <property type="entry name" value="LytTR"/>
    <property type="match status" value="1"/>
</dbReference>
<dbReference type="InterPro" id="IPR046947">
    <property type="entry name" value="LytR-like"/>
</dbReference>
<dbReference type="PANTHER" id="PTHR37299:SF1">
    <property type="entry name" value="STAGE 0 SPORULATION PROTEIN A HOMOLOG"/>
    <property type="match status" value="1"/>
</dbReference>
<dbReference type="GO" id="GO:0003677">
    <property type="term" value="F:DNA binding"/>
    <property type="evidence" value="ECO:0007669"/>
    <property type="project" value="UniProtKB-KW"/>
</dbReference>
<dbReference type="InterPro" id="IPR001789">
    <property type="entry name" value="Sig_transdc_resp-reg_receiver"/>
</dbReference>
<dbReference type="Pfam" id="PF04397">
    <property type="entry name" value="LytTR"/>
    <property type="match status" value="1"/>
</dbReference>
<proteinExistence type="predicted"/>
<dbReference type="SMART" id="SM00448">
    <property type="entry name" value="REC"/>
    <property type="match status" value="1"/>
</dbReference>
<keyword evidence="4" id="KW-0238">DNA-binding</keyword>
<organism evidence="4 5">
    <name type="scientific">Pedobacter albus</name>
    <dbReference type="NCBI Taxonomy" id="3113905"/>
    <lineage>
        <taxon>Bacteria</taxon>
        <taxon>Pseudomonadati</taxon>
        <taxon>Bacteroidota</taxon>
        <taxon>Sphingobacteriia</taxon>
        <taxon>Sphingobacteriales</taxon>
        <taxon>Sphingobacteriaceae</taxon>
        <taxon>Pedobacter</taxon>
    </lineage>
</organism>
<comment type="caution">
    <text evidence="4">The sequence shown here is derived from an EMBL/GenBank/DDBJ whole genome shotgun (WGS) entry which is preliminary data.</text>
</comment>
<keyword evidence="5" id="KW-1185">Reference proteome</keyword>
<dbReference type="Pfam" id="PF00072">
    <property type="entry name" value="Response_reg"/>
    <property type="match status" value="1"/>
</dbReference>
<feature type="domain" description="HTH LytTR-type" evidence="3">
    <location>
        <begin position="132"/>
        <end position="199"/>
    </location>
</feature>
<keyword evidence="1" id="KW-0597">Phosphoprotein</keyword>
<sequence length="234" mass="26868">MINYIIVDDEPQARKLIQSYMSALPNYHLAKACANAMEAYEILCTQEIDFMFLDIKMPMVSGIDFLKSLKKPPLVIFTTAFNKYALESYELSVVDYLLKPIAMPRLLNALEKINERLNQKATTAQNPITDHLFFKVENKLVRVDLDAILLIESLQNFVKIHLKDKILLTSNSMKSLESKLPTQQFLRVHRSYIVPIKSIIAINGNTIETTYQPIQIGVSYRNEVMRFAKGSNDY</sequence>